<dbReference type="EMBL" id="FRAP01000014">
    <property type="protein sequence ID" value="SHK92056.1"/>
    <property type="molecule type" value="Genomic_DNA"/>
</dbReference>
<evidence type="ECO:0008006" key="3">
    <source>
        <dbReference type="Google" id="ProtNLM"/>
    </source>
</evidence>
<dbReference type="Proteomes" id="UP000184363">
    <property type="component" value="Unassembled WGS sequence"/>
</dbReference>
<name>A0A1M6WEM8_PSETH</name>
<accession>A0A1M6WEM8</accession>
<proteinExistence type="predicted"/>
<evidence type="ECO:0000313" key="1">
    <source>
        <dbReference type="EMBL" id="SHK92056.1"/>
    </source>
</evidence>
<protein>
    <recommendedName>
        <fullName evidence="3">Ogr/Delta-like zinc finger</fullName>
    </recommendedName>
</protein>
<reference evidence="1 2" key="1">
    <citation type="submission" date="2016-11" db="EMBL/GenBank/DDBJ databases">
        <authorList>
            <person name="Jaros S."/>
            <person name="Januszkiewicz K."/>
            <person name="Wedrychowicz H."/>
        </authorList>
    </citation>
    <scope>NUCLEOTIDE SEQUENCE [LARGE SCALE GENOMIC DNA]</scope>
    <source>
        <strain evidence="1 2">DSM 43832</strain>
    </source>
</reference>
<sequence length="64" mass="7113">MRCASCGWPTSEAKVLSTHRTSEGWVRYRRCMCGAVAIELLTLTGEPTEEPVRIADARERVFAG</sequence>
<keyword evidence="2" id="KW-1185">Reference proteome</keyword>
<evidence type="ECO:0000313" key="2">
    <source>
        <dbReference type="Proteomes" id="UP000184363"/>
    </source>
</evidence>
<dbReference type="AlphaFoldDB" id="A0A1M6WEM8"/>
<organism evidence="1 2">
    <name type="scientific">Pseudonocardia thermophila</name>
    <dbReference type="NCBI Taxonomy" id="1848"/>
    <lineage>
        <taxon>Bacteria</taxon>
        <taxon>Bacillati</taxon>
        <taxon>Actinomycetota</taxon>
        <taxon>Actinomycetes</taxon>
        <taxon>Pseudonocardiales</taxon>
        <taxon>Pseudonocardiaceae</taxon>
        <taxon>Pseudonocardia</taxon>
    </lineage>
</organism>
<gene>
    <name evidence="1" type="ORF">SAMN05443637_114126</name>
</gene>
<dbReference type="OrthoDB" id="3579625at2"/>